<dbReference type="SMART" id="SM00248">
    <property type="entry name" value="ANK"/>
    <property type="match status" value="3"/>
</dbReference>
<keyword evidence="3" id="KW-1133">Transmembrane helix</keyword>
<dbReference type="PANTHER" id="PTHR47685:SF1">
    <property type="entry name" value="MAGNESIUM TRANSPORT PROTEIN CORA"/>
    <property type="match status" value="1"/>
</dbReference>
<dbReference type="GO" id="GO:0046873">
    <property type="term" value="F:metal ion transmembrane transporter activity"/>
    <property type="evidence" value="ECO:0007669"/>
    <property type="project" value="InterPro"/>
</dbReference>
<dbReference type="Proteomes" id="UP000515153">
    <property type="component" value="Chromosome VI"/>
</dbReference>
<dbReference type="PROSITE" id="PS50088">
    <property type="entry name" value="ANK_REPEAT"/>
    <property type="match status" value="1"/>
</dbReference>
<evidence type="ECO:0000256" key="3">
    <source>
        <dbReference type="SAM" id="Phobius"/>
    </source>
</evidence>
<dbReference type="KEGG" id="pgri:PgNI_11437"/>
<organism evidence="4 5">
    <name type="scientific">Pyricularia grisea</name>
    <name type="common">Crabgrass-specific blast fungus</name>
    <name type="synonym">Magnaporthe grisea</name>
    <dbReference type="NCBI Taxonomy" id="148305"/>
    <lineage>
        <taxon>Eukaryota</taxon>
        <taxon>Fungi</taxon>
        <taxon>Dikarya</taxon>
        <taxon>Ascomycota</taxon>
        <taxon>Pezizomycotina</taxon>
        <taxon>Sordariomycetes</taxon>
        <taxon>Sordariomycetidae</taxon>
        <taxon>Magnaporthales</taxon>
        <taxon>Pyriculariaceae</taxon>
        <taxon>Pyricularia</taxon>
    </lineage>
</organism>
<dbReference type="SUPFAM" id="SSF48403">
    <property type="entry name" value="Ankyrin repeat"/>
    <property type="match status" value="1"/>
</dbReference>
<dbReference type="InterPro" id="IPR050829">
    <property type="entry name" value="CorA_MIT"/>
</dbReference>
<dbReference type="PROSITE" id="PS50297">
    <property type="entry name" value="ANK_REP_REGION"/>
    <property type="match status" value="1"/>
</dbReference>
<feature type="transmembrane region" description="Helical" evidence="3">
    <location>
        <begin position="824"/>
        <end position="846"/>
    </location>
</feature>
<dbReference type="Pfam" id="PF12796">
    <property type="entry name" value="Ank_2"/>
    <property type="match status" value="1"/>
</dbReference>
<dbReference type="Gene3D" id="1.20.58.340">
    <property type="entry name" value="Magnesium transport protein CorA, transmembrane region"/>
    <property type="match status" value="1"/>
</dbReference>
<keyword evidence="3" id="KW-0472">Membrane</keyword>
<reference evidence="5" key="2">
    <citation type="submission" date="2019-10" db="EMBL/GenBank/DDBJ databases">
        <authorList>
            <consortium name="NCBI Genome Project"/>
        </authorList>
    </citation>
    <scope>NUCLEOTIDE SEQUENCE</scope>
    <source>
        <strain evidence="5">NI907</strain>
    </source>
</reference>
<evidence type="ECO:0000256" key="2">
    <source>
        <dbReference type="SAM" id="MobiDB-lite"/>
    </source>
</evidence>
<gene>
    <name evidence="5" type="ORF">PgNI_11437</name>
</gene>
<dbReference type="PANTHER" id="PTHR47685">
    <property type="entry name" value="MAGNESIUM TRANSPORT PROTEIN CORA"/>
    <property type="match status" value="1"/>
</dbReference>
<accession>A0A6P8AQ85</accession>
<feature type="repeat" description="ANK" evidence="1">
    <location>
        <begin position="88"/>
        <end position="111"/>
    </location>
</feature>
<dbReference type="InterPro" id="IPR002110">
    <property type="entry name" value="Ankyrin_rpt"/>
</dbReference>
<keyword evidence="1" id="KW-0040">ANK repeat</keyword>
<sequence length="933" mass="105317">MFTNSLRDKLLQLIQSCDANTTSDFPALLELRELLKNGIKLECEDAGSENDQENDYLPTLIHHAAKTGSTELMKELAQTQPLNFKTRSGLTALHVAAAGLHLDLVQFLVDHIDCRSATTNLHPRQAERGWTALHYAAAATESVGSLVRQKAVILLLLHTAEHTGSQGGAQDIRHVRDSNGKLALHIFRLHHLTHAQDAVGGGEDAARAYVEMQRLLSSPMQGVVSTPVKPEELMTLTTPTDDEFAVCIETPIYVRECLVDRSKKGLQNQWPISEKSNVKKREYLPKCHSFHENGLCVADVMYGKGMDYMKSSWWREDRGLPSSIDSWRGFRWLHLPVCNKVWLQNVIRAYFVQRWTELTRESRNIPRLREEHSQIQDELERSLSGSMRPKLVLPFTTMSDPPKKWNGMTIAVPYLTTCPSLYYKNTWEPLEESAKSKVNNPSIPEQMNNEVAMRLIHTYSSRQDVLYMPTLLERYGRDVSLSQEIKSRSSDQVFYQWQGGEKGAILDGDKLVCVVSQLWLCLIDDELDGTGTLVSLSPDTGPLSTTFNLGRELHHYSGVDSDLDPWISELDETAKIIPFIIALTARKSLGQTLQVQQGAAKYGLLEIYAMAVSNAVSLFSPPTQAALAMENRCRKLLTFSRCFEQASRERMLVDNFRKRVEEAKGKGDSLKIIIKEEMSLILDTKKIISELEIVKRLLADQLSLIIETSHTVKLDHEEQGHAIKMSMVGVNSRRVEDLLKNAEEITRNVYNLLDLKQRGANLAEAQWTRKQAEETARQGNIIMVFTIVTIIFLPMSFLSSFFALEIIEFPRDDENELRLGLSWTLMYIIAVTAAIAVPLVLIAFNINRVSGLWKHYIGHNNTHNEARPRAVYHAHQDIKVDSQDEEIDATSMQPTTSSPGDTTVLGKKKPMARGIGNLFRRRSRGQHADEVTV</sequence>
<feature type="region of interest" description="Disordered" evidence="2">
    <location>
        <begin position="884"/>
        <end position="907"/>
    </location>
</feature>
<reference evidence="4 5" key="1">
    <citation type="journal article" date="2019" name="Mol. Biol. Evol.">
        <title>Blast fungal genomes show frequent chromosomal changes, gene gains and losses, and effector gene turnover.</title>
        <authorList>
            <person name="Gomez Luciano L.B."/>
            <person name="Jason Tsai I."/>
            <person name="Chuma I."/>
            <person name="Tosa Y."/>
            <person name="Chen Y.H."/>
            <person name="Li J.Y."/>
            <person name="Li M.Y."/>
            <person name="Jade Lu M.Y."/>
            <person name="Nakayashiki H."/>
            <person name="Li W.H."/>
        </authorList>
    </citation>
    <scope>NUCLEOTIDE SEQUENCE [LARGE SCALE GENOMIC DNA]</scope>
    <source>
        <strain evidence="4 5">NI907</strain>
    </source>
</reference>
<dbReference type="RefSeq" id="XP_030977045.1">
    <property type="nucleotide sequence ID" value="XM_031131404.1"/>
</dbReference>
<protein>
    <submittedName>
        <fullName evidence="5">Uncharacterized protein</fullName>
    </submittedName>
</protein>
<feature type="compositionally biased region" description="Polar residues" evidence="2">
    <location>
        <begin position="890"/>
        <end position="901"/>
    </location>
</feature>
<proteinExistence type="predicted"/>
<evidence type="ECO:0000313" key="4">
    <source>
        <dbReference type="Proteomes" id="UP000515153"/>
    </source>
</evidence>
<dbReference type="GO" id="GO:0016020">
    <property type="term" value="C:membrane"/>
    <property type="evidence" value="ECO:0007669"/>
    <property type="project" value="InterPro"/>
</dbReference>
<dbReference type="AlphaFoldDB" id="A0A6P8AQ85"/>
<dbReference type="Gene3D" id="1.25.40.20">
    <property type="entry name" value="Ankyrin repeat-containing domain"/>
    <property type="match status" value="1"/>
</dbReference>
<name>A0A6P8AQ85_PYRGI</name>
<feature type="transmembrane region" description="Helical" evidence="3">
    <location>
        <begin position="779"/>
        <end position="804"/>
    </location>
</feature>
<reference evidence="5" key="3">
    <citation type="submission" date="2025-08" db="UniProtKB">
        <authorList>
            <consortium name="RefSeq"/>
        </authorList>
    </citation>
    <scope>IDENTIFICATION</scope>
    <source>
        <strain evidence="5">NI907</strain>
    </source>
</reference>
<evidence type="ECO:0000313" key="5">
    <source>
        <dbReference type="RefSeq" id="XP_030977045.1"/>
    </source>
</evidence>
<dbReference type="GeneID" id="41966309"/>
<evidence type="ECO:0000256" key="1">
    <source>
        <dbReference type="PROSITE-ProRule" id="PRU00023"/>
    </source>
</evidence>
<dbReference type="InterPro" id="IPR036770">
    <property type="entry name" value="Ankyrin_rpt-contain_sf"/>
</dbReference>
<keyword evidence="4" id="KW-1185">Reference proteome</keyword>
<keyword evidence="3" id="KW-0812">Transmembrane</keyword>